<dbReference type="Proteomes" id="UP001582793">
    <property type="component" value="Unassembled WGS sequence"/>
</dbReference>
<dbReference type="RefSeq" id="WP_375733460.1">
    <property type="nucleotide sequence ID" value="NZ_JBCGDC010000012.1"/>
</dbReference>
<dbReference type="EMBL" id="JBCGDC010000012">
    <property type="protein sequence ID" value="MFB6392756.1"/>
    <property type="molecule type" value="Genomic_DNA"/>
</dbReference>
<dbReference type="SUPFAM" id="SSF54637">
    <property type="entry name" value="Thioesterase/thiol ester dehydrase-isomerase"/>
    <property type="match status" value="1"/>
</dbReference>
<dbReference type="Pfam" id="PF03061">
    <property type="entry name" value="4HBT"/>
    <property type="match status" value="1"/>
</dbReference>
<feature type="domain" description="Thioesterase" evidence="1">
    <location>
        <begin position="23"/>
        <end position="99"/>
    </location>
</feature>
<sequence length="151" mass="17001">MTIDIAEGVVTRQRVYLDDLDGFGVLHHAGYAVLFDRAVIDYWLEAGWAPNPRESVQVVRELTITYHAPIVGMCDVDVHFWVERAGRTSVTYRFEVLSTTRSVRHAEGSRVLVNLDPVSLRPVPLTDRMWEIAGPLLGRGVYRPDIGEPVS</sequence>
<proteinExistence type="predicted"/>
<dbReference type="Gene3D" id="3.10.129.10">
    <property type="entry name" value="Hotdog Thioesterase"/>
    <property type="match status" value="1"/>
</dbReference>
<reference evidence="2 3" key="1">
    <citation type="submission" date="2024-04" db="EMBL/GenBank/DDBJ databases">
        <title>Polymorphospora sp. isolated from Baiyangdian Lake in Xiong'an New Area.</title>
        <authorList>
            <person name="Zhang X."/>
            <person name="Liu J."/>
        </authorList>
    </citation>
    <scope>NUCLEOTIDE SEQUENCE [LARGE SCALE GENOMIC DNA]</scope>
    <source>
        <strain evidence="2 3">2-325</strain>
    </source>
</reference>
<evidence type="ECO:0000259" key="1">
    <source>
        <dbReference type="Pfam" id="PF03061"/>
    </source>
</evidence>
<comment type="caution">
    <text evidence="2">The sequence shown here is derived from an EMBL/GenBank/DDBJ whole genome shotgun (WGS) entry which is preliminary data.</text>
</comment>
<dbReference type="InterPro" id="IPR029069">
    <property type="entry name" value="HotDog_dom_sf"/>
</dbReference>
<protein>
    <submittedName>
        <fullName evidence="2">Hotdog domain-containing protein</fullName>
    </submittedName>
</protein>
<gene>
    <name evidence="2" type="ORF">AAFH96_06490</name>
</gene>
<evidence type="ECO:0000313" key="3">
    <source>
        <dbReference type="Proteomes" id="UP001582793"/>
    </source>
</evidence>
<dbReference type="InterPro" id="IPR006683">
    <property type="entry name" value="Thioestr_dom"/>
</dbReference>
<accession>A0ABV5CLP7</accession>
<keyword evidence="3" id="KW-1185">Reference proteome</keyword>
<organism evidence="2 3">
    <name type="scientific">Polymorphospora lycopeni</name>
    <dbReference type="NCBI Taxonomy" id="3140240"/>
    <lineage>
        <taxon>Bacteria</taxon>
        <taxon>Bacillati</taxon>
        <taxon>Actinomycetota</taxon>
        <taxon>Actinomycetes</taxon>
        <taxon>Micromonosporales</taxon>
        <taxon>Micromonosporaceae</taxon>
        <taxon>Polymorphospora</taxon>
    </lineage>
</organism>
<dbReference type="CDD" id="cd00586">
    <property type="entry name" value="4HBT"/>
    <property type="match status" value="1"/>
</dbReference>
<name>A0ABV5CLP7_9ACTN</name>
<evidence type="ECO:0000313" key="2">
    <source>
        <dbReference type="EMBL" id="MFB6392756.1"/>
    </source>
</evidence>